<dbReference type="RefSeq" id="WP_127744188.1">
    <property type="nucleotide sequence ID" value="NZ_SACN01000001.1"/>
</dbReference>
<organism evidence="2 3">
    <name type="scientific">Sphingomonas crocodyli</name>
    <dbReference type="NCBI Taxonomy" id="1979270"/>
    <lineage>
        <taxon>Bacteria</taxon>
        <taxon>Pseudomonadati</taxon>
        <taxon>Pseudomonadota</taxon>
        <taxon>Alphaproteobacteria</taxon>
        <taxon>Sphingomonadales</taxon>
        <taxon>Sphingomonadaceae</taxon>
        <taxon>Sphingomonas</taxon>
    </lineage>
</organism>
<dbReference type="EMBL" id="SACN01000001">
    <property type="protein sequence ID" value="RVT94614.1"/>
    <property type="molecule type" value="Genomic_DNA"/>
</dbReference>
<sequence length="357" mass="40030">MAPYQCPNCSRLLHFEARVCPSCAFTLGYDPAADAFLFLGDNATTWRDAQGEAHDVVVCANNNEYEICNWLVSTTDSTPFCRACRYNSTIPDLSGPQVPERWGKIEAAKRRLIQEIIALRLPCETMIEAAENGTFGLAFDFLYDPVGEESGNIQITTGHEAGLITLNVMEADDAKREAMRNRLGEPYRTLLGHFRHEIGHYYWARLVQNDPEQLAACRAVFGDDTMSYDEAREKHYGGAGGGWTTDYVSAYATMHPWEDFAETFAHLLHIKDALATIGGFGMRLMNWPGEDVQPSIDFDPYTADTLTLVNEWRPFAFAENAINRAMGQPDLYPFHISEAITAKLDFVNRLLMGARLS</sequence>
<proteinExistence type="predicted"/>
<reference evidence="2 3" key="1">
    <citation type="submission" date="2019-01" db="EMBL/GenBank/DDBJ databases">
        <authorList>
            <person name="Chen W.-M."/>
        </authorList>
    </citation>
    <scope>NUCLEOTIDE SEQUENCE [LARGE SCALE GENOMIC DNA]</scope>
    <source>
        <strain evidence="2 3">CCP-7</strain>
    </source>
</reference>
<accession>A0A437MAF5</accession>
<dbReference type="PIRSF" id="PIRSF012641">
    <property type="entry name" value="UCP012641"/>
    <property type="match status" value="1"/>
</dbReference>
<gene>
    <name evidence="2" type="ORF">EOD43_12490</name>
</gene>
<protein>
    <recommendedName>
        <fullName evidence="1">Zinc-ribbon domain-containing protein</fullName>
    </recommendedName>
</protein>
<dbReference type="Pfam" id="PF15887">
    <property type="entry name" value="Peptidase_Mx"/>
    <property type="match status" value="1"/>
</dbReference>
<name>A0A437MAF5_9SPHN</name>
<dbReference type="Pfam" id="PF10005">
    <property type="entry name" value="Zn_ribbon_DZR_6"/>
    <property type="match status" value="1"/>
</dbReference>
<keyword evidence="3" id="KW-1185">Reference proteome</keyword>
<comment type="caution">
    <text evidence="2">The sequence shown here is derived from an EMBL/GenBank/DDBJ whole genome shotgun (WGS) entry which is preliminary data.</text>
</comment>
<feature type="domain" description="Zinc-ribbon" evidence="1">
    <location>
        <begin position="4"/>
        <end position="94"/>
    </location>
</feature>
<dbReference type="OrthoDB" id="256753at2"/>
<dbReference type="InterPro" id="IPR031321">
    <property type="entry name" value="UCP012641"/>
</dbReference>
<evidence type="ECO:0000313" key="3">
    <source>
        <dbReference type="Proteomes" id="UP000282971"/>
    </source>
</evidence>
<dbReference type="InterPro" id="IPR011201">
    <property type="entry name" value="Zinc-ribbon_6_bact"/>
</dbReference>
<evidence type="ECO:0000259" key="1">
    <source>
        <dbReference type="Pfam" id="PF10005"/>
    </source>
</evidence>
<dbReference type="AlphaFoldDB" id="A0A437MAF5"/>
<evidence type="ECO:0000313" key="2">
    <source>
        <dbReference type="EMBL" id="RVT94614.1"/>
    </source>
</evidence>
<dbReference type="Proteomes" id="UP000282971">
    <property type="component" value="Unassembled WGS sequence"/>
</dbReference>